<dbReference type="Proteomes" id="UP000077852">
    <property type="component" value="Unassembled WGS sequence"/>
</dbReference>
<protein>
    <submittedName>
        <fullName evidence="2">Uncharacterized protein</fullName>
    </submittedName>
</protein>
<dbReference type="RefSeq" id="WP_081271038.1">
    <property type="nucleotide sequence ID" value="NZ_LVHG01000084.1"/>
</dbReference>
<proteinExistence type="predicted"/>
<name>A0AA91I886_VARPD</name>
<evidence type="ECO:0000313" key="3">
    <source>
        <dbReference type="Proteomes" id="UP000077852"/>
    </source>
</evidence>
<comment type="caution">
    <text evidence="2">The sequence shown here is derived from an EMBL/GenBank/DDBJ whole genome shotgun (WGS) entry which is preliminary data.</text>
</comment>
<gene>
    <name evidence="2" type="ORF">A3K87_03365</name>
</gene>
<feature type="compositionally biased region" description="Pro residues" evidence="1">
    <location>
        <begin position="1"/>
        <end position="12"/>
    </location>
</feature>
<reference evidence="2 3" key="1">
    <citation type="submission" date="2016-03" db="EMBL/GenBank/DDBJ databases">
        <title>Genome sequence of Variovorax paradoxus KB5.</title>
        <authorList>
            <person name="Jeong H."/>
            <person name="Hong C.E."/>
            <person name="Jo S.H."/>
            <person name="Park J.M."/>
        </authorList>
    </citation>
    <scope>NUCLEOTIDE SEQUENCE [LARGE SCALE GENOMIC DNA]</scope>
    <source>
        <strain evidence="2 3">KB5</strain>
    </source>
</reference>
<dbReference type="EMBL" id="LVHG01000084">
    <property type="protein sequence ID" value="OAK58061.1"/>
    <property type="molecule type" value="Genomic_DNA"/>
</dbReference>
<feature type="region of interest" description="Disordered" evidence="1">
    <location>
        <begin position="1"/>
        <end position="28"/>
    </location>
</feature>
<evidence type="ECO:0000256" key="1">
    <source>
        <dbReference type="SAM" id="MobiDB-lite"/>
    </source>
</evidence>
<dbReference type="AlphaFoldDB" id="A0AA91I886"/>
<sequence>MISAYFPPPPTRPALRAHRDNAAPRTAAATDAACAGSFSESERHPGGWEFRYQLVPSLEKFTGSAQIHCQGQSHGELAIFEPQANALASMDLLREQCLAWIEARAAGAADR</sequence>
<organism evidence="2 3">
    <name type="scientific">Variovorax paradoxus</name>
    <dbReference type="NCBI Taxonomy" id="34073"/>
    <lineage>
        <taxon>Bacteria</taxon>
        <taxon>Pseudomonadati</taxon>
        <taxon>Pseudomonadota</taxon>
        <taxon>Betaproteobacteria</taxon>
        <taxon>Burkholderiales</taxon>
        <taxon>Comamonadaceae</taxon>
        <taxon>Variovorax</taxon>
    </lineage>
</organism>
<evidence type="ECO:0000313" key="2">
    <source>
        <dbReference type="EMBL" id="OAK58061.1"/>
    </source>
</evidence>
<accession>A0AA91I886</accession>